<dbReference type="GO" id="GO:0008962">
    <property type="term" value="F:phosphatidylglycerophosphatase activity"/>
    <property type="evidence" value="ECO:0007669"/>
    <property type="project" value="UniProtKB-EC"/>
</dbReference>
<comment type="subcellular location">
    <subcellularLocation>
        <location evidence="1">Cell inner membrane</location>
        <topology evidence="1">Multi-pass membrane protein</topology>
    </subcellularLocation>
</comment>
<name>A0A1H2EHH9_9GAMM</name>
<dbReference type="PIRSF" id="PIRSF006162">
    <property type="entry name" value="PgpA"/>
    <property type="match status" value="1"/>
</dbReference>
<dbReference type="GO" id="GO:0005886">
    <property type="term" value="C:plasma membrane"/>
    <property type="evidence" value="ECO:0007669"/>
    <property type="project" value="UniProtKB-SubCell"/>
</dbReference>
<dbReference type="EMBL" id="LT629787">
    <property type="protein sequence ID" value="SDT94541.1"/>
    <property type="molecule type" value="Genomic_DNA"/>
</dbReference>
<keyword evidence="1" id="KW-0443">Lipid metabolism</keyword>
<organism evidence="4 5">
    <name type="scientific">Halopseudomonas salegens</name>
    <dbReference type="NCBI Taxonomy" id="1434072"/>
    <lineage>
        <taxon>Bacteria</taxon>
        <taxon>Pseudomonadati</taxon>
        <taxon>Pseudomonadota</taxon>
        <taxon>Gammaproteobacteria</taxon>
        <taxon>Pseudomonadales</taxon>
        <taxon>Pseudomonadaceae</taxon>
        <taxon>Halopseudomonas</taxon>
    </lineage>
</organism>
<dbReference type="GO" id="GO:0006655">
    <property type="term" value="P:phosphatidylglycerol biosynthetic process"/>
    <property type="evidence" value="ECO:0007669"/>
    <property type="project" value="UniProtKB-UniPathway"/>
</dbReference>
<evidence type="ECO:0000259" key="3">
    <source>
        <dbReference type="Pfam" id="PF04608"/>
    </source>
</evidence>
<dbReference type="InterPro" id="IPR007686">
    <property type="entry name" value="YutG/PgpA"/>
</dbReference>
<sequence length="182" mass="19617">MSNTPNGQPHAPASVWRNPVHFLAFGFGSGAIAKAPGTWGTLAAVPFVLLWQQLPLAGYIAVLVVTTLIGIWLCDRTARDLGVHDHGGIVWDEFVGLWLTMLLAPPGWGWLLAGFLLFRLFDIWKPWPIGWVDRRVGGGLGIMLDDLIAGVMALVVLLLAEWLLILGASEQLLASSGFQAGA</sequence>
<keyword evidence="2" id="KW-1133">Transmembrane helix</keyword>
<keyword evidence="1" id="KW-0479">Metal-binding</keyword>
<keyword evidence="1 2" id="KW-0472">Membrane</keyword>
<keyword evidence="1" id="KW-0460">Magnesium</keyword>
<dbReference type="SUPFAM" id="SSF101307">
    <property type="entry name" value="YutG-like"/>
    <property type="match status" value="1"/>
</dbReference>
<evidence type="ECO:0000313" key="5">
    <source>
        <dbReference type="Proteomes" id="UP000243924"/>
    </source>
</evidence>
<reference evidence="5" key="1">
    <citation type="submission" date="2016-10" db="EMBL/GenBank/DDBJ databases">
        <authorList>
            <person name="Varghese N."/>
            <person name="Submissions S."/>
        </authorList>
    </citation>
    <scope>NUCLEOTIDE SEQUENCE [LARGE SCALE GENOMIC DNA]</scope>
    <source>
        <strain evidence="5">CECT 8338</strain>
    </source>
</reference>
<comment type="cofactor">
    <cofactor evidence="1">
        <name>Mg(2+)</name>
        <dbReference type="ChEBI" id="CHEBI:18420"/>
    </cofactor>
</comment>
<dbReference type="EC" id="3.1.3.27" evidence="1"/>
<feature type="transmembrane region" description="Helical" evidence="2">
    <location>
        <begin position="95"/>
        <end position="118"/>
    </location>
</feature>
<dbReference type="UniPathway" id="UPA00084">
    <property type="reaction ID" value="UER00504"/>
</dbReference>
<comment type="catalytic activity">
    <reaction evidence="1">
        <text>a 1,2-diacyl-sn-glycero-3-phospho-(1'-sn-glycero-3'-phosphate) + H2O = a 1,2-diacyl-sn-glycero-3-phospho-(1'-sn-glycerol) + phosphate</text>
        <dbReference type="Rhea" id="RHEA:33751"/>
        <dbReference type="ChEBI" id="CHEBI:15377"/>
        <dbReference type="ChEBI" id="CHEBI:43474"/>
        <dbReference type="ChEBI" id="CHEBI:60110"/>
        <dbReference type="ChEBI" id="CHEBI:64716"/>
        <dbReference type="EC" id="3.1.3.27"/>
    </reaction>
</comment>
<evidence type="ECO:0000256" key="1">
    <source>
        <dbReference type="PIRNR" id="PIRNR006162"/>
    </source>
</evidence>
<evidence type="ECO:0000313" key="4">
    <source>
        <dbReference type="EMBL" id="SDT94541.1"/>
    </source>
</evidence>
<dbReference type="STRING" id="1434072.SAMN05216210_0729"/>
<dbReference type="AlphaFoldDB" id="A0A1H2EHH9"/>
<keyword evidence="1" id="KW-0378">Hydrolase</keyword>
<dbReference type="InterPro" id="IPR026037">
    <property type="entry name" value="PgpA"/>
</dbReference>
<dbReference type="GO" id="GO:0046872">
    <property type="term" value="F:metal ion binding"/>
    <property type="evidence" value="ECO:0007669"/>
    <property type="project" value="UniProtKB-KW"/>
</dbReference>
<keyword evidence="1" id="KW-1208">Phospholipid metabolism</keyword>
<comment type="pathway">
    <text evidence="1">Phospholipid metabolism; phosphatidylglycerol biosynthesis; phosphatidylglycerol from CDP-diacylglycerol: step 2/2.</text>
</comment>
<keyword evidence="1" id="KW-0595">Phospholipid degradation</keyword>
<dbReference type="PANTHER" id="PTHR36305:SF1">
    <property type="entry name" value="PHOSPHATIDYLGLYCEROPHOSPHATASE A"/>
    <property type="match status" value="1"/>
</dbReference>
<dbReference type="GO" id="GO:0009395">
    <property type="term" value="P:phospholipid catabolic process"/>
    <property type="evidence" value="ECO:0007669"/>
    <property type="project" value="UniProtKB-KW"/>
</dbReference>
<keyword evidence="1" id="KW-1003">Cell membrane</keyword>
<proteinExistence type="predicted"/>
<gene>
    <name evidence="4" type="ORF">SAMN05216210_0729</name>
</gene>
<dbReference type="RefSeq" id="WP_092384241.1">
    <property type="nucleotide sequence ID" value="NZ_LT629787.1"/>
</dbReference>
<dbReference type="PANTHER" id="PTHR36305">
    <property type="entry name" value="PHOSPHATIDYLGLYCEROPHOSPHATASE A"/>
    <property type="match status" value="1"/>
</dbReference>
<feature type="transmembrane region" description="Helical" evidence="2">
    <location>
        <begin position="56"/>
        <end position="74"/>
    </location>
</feature>
<keyword evidence="1" id="KW-0997">Cell inner membrane</keyword>
<keyword evidence="5" id="KW-1185">Reference proteome</keyword>
<dbReference type="CDD" id="cd06971">
    <property type="entry name" value="PgpA"/>
    <property type="match status" value="1"/>
</dbReference>
<dbReference type="InterPro" id="IPR036681">
    <property type="entry name" value="PgpA-like_sf"/>
</dbReference>
<protein>
    <recommendedName>
        <fullName evidence="1">Phosphatidylglycerophosphatase A</fullName>
        <ecNumber evidence="1">3.1.3.27</ecNumber>
    </recommendedName>
    <alternativeName>
        <fullName evidence="1">Phosphatidylglycerolphosphate phosphatase A</fullName>
    </alternativeName>
</protein>
<dbReference type="Proteomes" id="UP000243924">
    <property type="component" value="Chromosome I"/>
</dbReference>
<comment type="function">
    <text evidence="1">Lipid phosphatase which dephosphorylates phosphatidylglycerophosphate (PGP) to phosphatidylglycerol (PG).</text>
</comment>
<keyword evidence="1" id="KW-0442">Lipid degradation</keyword>
<accession>A0A1H2EHH9</accession>
<dbReference type="OrthoDB" id="9804091at2"/>
<keyword evidence="1 2" id="KW-0812">Transmembrane</keyword>
<dbReference type="Pfam" id="PF04608">
    <property type="entry name" value="PgpA"/>
    <property type="match status" value="1"/>
</dbReference>
<feature type="domain" description="YutG/PgpA" evidence="3">
    <location>
        <begin position="23"/>
        <end position="160"/>
    </location>
</feature>
<evidence type="ECO:0000256" key="2">
    <source>
        <dbReference type="SAM" id="Phobius"/>
    </source>
</evidence>
<feature type="transmembrane region" description="Helical" evidence="2">
    <location>
        <begin position="147"/>
        <end position="166"/>
    </location>
</feature>